<dbReference type="InterPro" id="IPR040727">
    <property type="entry name" value="NAPRTase_N"/>
</dbReference>
<accession>A0A6V7WN77</accession>
<sequence length="559" mass="63479">MNLINSNGQCSTIVQALLTDEYQLNMAYSYWQQGIHNKTARFELFFRKNPFEGEFTIFAGLEDCLNFVKNFNFTESDLEFISQKLAYADKNFFEYLRHFNCENIILMAIPEGSIVFPKIPLIIVEGPLAVCQMLETTLLNLVNFASLVTTNAARFRLAAGDQIELMEFGLRRAQGPNGGLSASKYCYVGGFDSTSNLLAGKLFGIPVSGTMAHSFVTAFNDQPLNKSELIKRDSNEKLDLQKISKFYLEKIFEKFDWGISKEGVNIGELNAFCAYAIAHPNSFVALIDTYDTLRSGLCNFIAVTLALNDFGYKSVGCRIDSGDLAYLSNEIRNRFALIALSFKIDWITNLKIVASNDINEETIRSLYNQGHRINTFGIGTHLVTCQKQPALGCIYKLVDLEGEPKIKISEDISKMTIPGRKCVFRLYGMAGFPLVDLMMLENDEEPKVGQEIYCRHPFQFGKRAKITPQRVEKLHKIYWKDNSVQQILPNIKEIREYTHQSLVNSRPDHLRPLNPTPYKVSLSPKLFDFINNVWLNLAPLFNIMEKMLISHKIKPAAIM</sequence>
<comment type="pathway">
    <text evidence="1 11">Cofactor biosynthesis; NAD(+) biosynthesis; nicotinate D-ribonucleotide from nicotinate: step 1/1.</text>
</comment>
<evidence type="ECO:0000313" key="16">
    <source>
        <dbReference type="Proteomes" id="UP000580250"/>
    </source>
</evidence>
<dbReference type="GO" id="GO:0004516">
    <property type="term" value="F:nicotinate phosphoribosyltransferase activity"/>
    <property type="evidence" value="ECO:0007669"/>
    <property type="project" value="UniProtKB-UniRule"/>
</dbReference>
<dbReference type="NCBIfam" id="TIGR01513">
    <property type="entry name" value="NAPRTase_put"/>
    <property type="match status" value="1"/>
</dbReference>
<evidence type="ECO:0000256" key="9">
    <source>
        <dbReference type="ARBA" id="ARBA00023426"/>
    </source>
</evidence>
<evidence type="ECO:0000256" key="7">
    <source>
        <dbReference type="ARBA" id="ARBA00022642"/>
    </source>
</evidence>
<dbReference type="Gene3D" id="3.20.140.10">
    <property type="entry name" value="nicotinate phosphoribosyltransferase"/>
    <property type="match status" value="2"/>
</dbReference>
<keyword evidence="8 11" id="KW-0808">Transferase</keyword>
<dbReference type="GO" id="GO:0005829">
    <property type="term" value="C:cytosol"/>
    <property type="evidence" value="ECO:0007669"/>
    <property type="project" value="TreeGrafter"/>
</dbReference>
<dbReference type="UniPathway" id="UPA00253">
    <property type="reaction ID" value="UER00457"/>
</dbReference>
<evidence type="ECO:0000256" key="5">
    <source>
        <dbReference type="ARBA" id="ARBA00022553"/>
    </source>
</evidence>
<comment type="PTM">
    <text evidence="11">Transiently phosphorylated on a His residue during the reaction cycle. Phosphorylation strongly increases the affinity for substrates and increases the rate of nicotinate D-ribonucleotide production. Dephosphorylation regenerates the low-affinity form of the enzyme, leading to product release.</text>
</comment>
<dbReference type="Pfam" id="PF17956">
    <property type="entry name" value="NAPRTase_C"/>
    <property type="match status" value="1"/>
</dbReference>
<evidence type="ECO:0000256" key="8">
    <source>
        <dbReference type="ARBA" id="ARBA00022679"/>
    </source>
</evidence>
<evidence type="ECO:0000259" key="13">
    <source>
        <dbReference type="Pfam" id="PF17767"/>
    </source>
</evidence>
<dbReference type="Proteomes" id="UP000580250">
    <property type="component" value="Unassembled WGS sequence"/>
</dbReference>
<evidence type="ECO:0000256" key="11">
    <source>
        <dbReference type="RuleBase" id="RU365100"/>
    </source>
</evidence>
<evidence type="ECO:0000259" key="14">
    <source>
        <dbReference type="Pfam" id="PF17956"/>
    </source>
</evidence>
<dbReference type="InterPro" id="IPR041525">
    <property type="entry name" value="N/Namide_PRibTrfase"/>
</dbReference>
<evidence type="ECO:0000256" key="3">
    <source>
        <dbReference type="ARBA" id="ARBA00013236"/>
    </source>
</evidence>
<dbReference type="FunFam" id="3.20.140.10:FF:000006">
    <property type="entry name" value="Nicotinate phosphoribosyltransferase"/>
    <property type="match status" value="1"/>
</dbReference>
<evidence type="ECO:0000256" key="10">
    <source>
        <dbReference type="ARBA" id="ARBA00048668"/>
    </source>
</evidence>
<dbReference type="Pfam" id="PF17767">
    <property type="entry name" value="NAPRTase_N"/>
    <property type="match status" value="1"/>
</dbReference>
<dbReference type="CDD" id="cd01570">
    <property type="entry name" value="NAPRTase_A"/>
    <property type="match status" value="1"/>
</dbReference>
<feature type="domain" description="Nicotinate/nicotinamide phosphoribosyltransferase" evidence="12">
    <location>
        <begin position="164"/>
        <end position="416"/>
    </location>
</feature>
<dbReference type="InterPro" id="IPR013785">
    <property type="entry name" value="Aldolase_TIM"/>
</dbReference>
<dbReference type="SUPFAM" id="SSF54675">
    <property type="entry name" value="Nicotinate/Quinolinate PRTase N-terminal domain-like"/>
    <property type="match status" value="1"/>
</dbReference>
<comment type="function">
    <text evidence="9">Catalyzes the first step in the biosynthesis of NAD from nicotinic acid, the ATP-dependent synthesis of beta-nicotinate D-ribonucleotide from nicotinate and 5-phospho-D-ribose 1-phosphate. Helps prevent cellular oxidative stress via its role in NAD biosynthesis.</text>
</comment>
<evidence type="ECO:0000256" key="2">
    <source>
        <dbReference type="ARBA" id="ARBA00010897"/>
    </source>
</evidence>
<dbReference type="PIRSF" id="PIRSF000484">
    <property type="entry name" value="NAPRT"/>
    <property type="match status" value="1"/>
</dbReference>
<dbReference type="InterPro" id="IPR036068">
    <property type="entry name" value="Nicotinate_pribotase-like_C"/>
</dbReference>
<keyword evidence="6 11" id="KW-0436">Ligase</keyword>
<dbReference type="EC" id="6.3.4.21" evidence="3 11"/>
<dbReference type="OrthoDB" id="193380at2759"/>
<comment type="catalytic activity">
    <reaction evidence="10 11">
        <text>5-phospho-alpha-D-ribose 1-diphosphate + nicotinate + ATP + H2O = nicotinate beta-D-ribonucleotide + ADP + phosphate + diphosphate</text>
        <dbReference type="Rhea" id="RHEA:36163"/>
        <dbReference type="ChEBI" id="CHEBI:15377"/>
        <dbReference type="ChEBI" id="CHEBI:30616"/>
        <dbReference type="ChEBI" id="CHEBI:32544"/>
        <dbReference type="ChEBI" id="CHEBI:33019"/>
        <dbReference type="ChEBI" id="CHEBI:43474"/>
        <dbReference type="ChEBI" id="CHEBI:57502"/>
        <dbReference type="ChEBI" id="CHEBI:58017"/>
        <dbReference type="ChEBI" id="CHEBI:456216"/>
        <dbReference type="EC" id="6.3.4.21"/>
    </reaction>
</comment>
<dbReference type="PANTHER" id="PTHR11098">
    <property type="entry name" value="NICOTINATE PHOSPHORIBOSYLTRANSFERASE"/>
    <property type="match status" value="1"/>
</dbReference>
<proteinExistence type="inferred from homology"/>
<dbReference type="InterPro" id="IPR006405">
    <property type="entry name" value="Nic_PRibTrfase_pncB"/>
</dbReference>
<organism evidence="15 16">
    <name type="scientific">Meloidogyne enterolobii</name>
    <name type="common">Root-knot nematode worm</name>
    <name type="synonym">Meloidogyne mayaguensis</name>
    <dbReference type="NCBI Taxonomy" id="390850"/>
    <lineage>
        <taxon>Eukaryota</taxon>
        <taxon>Metazoa</taxon>
        <taxon>Ecdysozoa</taxon>
        <taxon>Nematoda</taxon>
        <taxon>Chromadorea</taxon>
        <taxon>Rhabditida</taxon>
        <taxon>Tylenchina</taxon>
        <taxon>Tylenchomorpha</taxon>
        <taxon>Tylenchoidea</taxon>
        <taxon>Meloidogynidae</taxon>
        <taxon>Meloidogyninae</taxon>
        <taxon>Meloidogyne</taxon>
    </lineage>
</organism>
<evidence type="ECO:0000256" key="4">
    <source>
        <dbReference type="ARBA" id="ARBA00021569"/>
    </source>
</evidence>
<dbReference type="AlphaFoldDB" id="A0A6V7WN77"/>
<name>A0A6V7WN77_MELEN</name>
<gene>
    <name evidence="15" type="ORF">MENT_LOCUS41104</name>
</gene>
<evidence type="ECO:0000259" key="12">
    <source>
        <dbReference type="Pfam" id="PF04095"/>
    </source>
</evidence>
<dbReference type="InterPro" id="IPR007229">
    <property type="entry name" value="Nic_PRibTrfase-Fam"/>
</dbReference>
<dbReference type="SUPFAM" id="SSF51690">
    <property type="entry name" value="Nicotinate/Quinolinate PRTase C-terminal domain-like"/>
    <property type="match status" value="1"/>
</dbReference>
<dbReference type="Gene3D" id="3.20.20.70">
    <property type="entry name" value="Aldolase class I"/>
    <property type="match status" value="1"/>
</dbReference>
<feature type="domain" description="Nicotinate phosphoribosyltransferase N-terminal" evidence="13">
    <location>
        <begin position="17"/>
        <end position="143"/>
    </location>
</feature>
<reference evidence="15 16" key="1">
    <citation type="submission" date="2020-08" db="EMBL/GenBank/DDBJ databases">
        <authorList>
            <person name="Koutsovoulos G."/>
            <person name="Danchin GJ E."/>
        </authorList>
    </citation>
    <scope>NUCLEOTIDE SEQUENCE [LARGE SCALE GENOMIC DNA]</scope>
</reference>
<evidence type="ECO:0000313" key="15">
    <source>
        <dbReference type="EMBL" id="CAD2188451.1"/>
    </source>
</evidence>
<dbReference type="Pfam" id="PF04095">
    <property type="entry name" value="NAPRTase"/>
    <property type="match status" value="1"/>
</dbReference>
<evidence type="ECO:0000256" key="6">
    <source>
        <dbReference type="ARBA" id="ARBA00022598"/>
    </source>
</evidence>
<dbReference type="PANTHER" id="PTHR11098:SF1">
    <property type="entry name" value="NICOTINATE PHOSPHORIBOSYLTRANSFERASE"/>
    <property type="match status" value="1"/>
</dbReference>
<comment type="caution">
    <text evidence="15">The sequence shown here is derived from an EMBL/GenBank/DDBJ whole genome shotgun (WGS) entry which is preliminary data.</text>
</comment>
<keyword evidence="5" id="KW-0597">Phosphoprotein</keyword>
<protein>
    <recommendedName>
        <fullName evidence="4 11">Nicotinate phosphoribosyltransferase</fullName>
        <ecNumber evidence="3 11">6.3.4.21</ecNumber>
    </recommendedName>
</protein>
<dbReference type="GO" id="GO:0016740">
    <property type="term" value="F:transferase activity"/>
    <property type="evidence" value="ECO:0007669"/>
    <property type="project" value="UniProtKB-KW"/>
</dbReference>
<evidence type="ECO:0000256" key="1">
    <source>
        <dbReference type="ARBA" id="ARBA00004952"/>
    </source>
</evidence>
<dbReference type="EMBL" id="CAJEWN010000693">
    <property type="protein sequence ID" value="CAD2188451.1"/>
    <property type="molecule type" value="Genomic_DNA"/>
</dbReference>
<dbReference type="InterPro" id="IPR041619">
    <property type="entry name" value="NAPRTase_C"/>
</dbReference>
<dbReference type="GO" id="GO:0034355">
    <property type="term" value="P:NAD+ biosynthetic process via the salvage pathway"/>
    <property type="evidence" value="ECO:0007669"/>
    <property type="project" value="TreeGrafter"/>
</dbReference>
<keyword evidence="7 11" id="KW-0662">Pyridine nucleotide biosynthesis</keyword>
<comment type="similarity">
    <text evidence="2 11">Belongs to the NAPRTase family.</text>
</comment>
<feature type="domain" description="Nicotinate phosphoribosyltransferase C-terminal" evidence="14">
    <location>
        <begin position="420"/>
        <end position="529"/>
    </location>
</feature>